<dbReference type="Gramene" id="KQK87935">
    <property type="protein sequence ID" value="KQK87935"/>
    <property type="gene ID" value="SETIT_038485mg"/>
</dbReference>
<protein>
    <submittedName>
        <fullName evidence="1">Uncharacterized protein</fullName>
    </submittedName>
</protein>
<evidence type="ECO:0000313" key="1">
    <source>
        <dbReference type="EnsemblPlants" id="KQK87935"/>
    </source>
</evidence>
<dbReference type="AlphaFoldDB" id="K4AHX8"/>
<proteinExistence type="predicted"/>
<evidence type="ECO:0000313" key="2">
    <source>
        <dbReference type="Proteomes" id="UP000004995"/>
    </source>
</evidence>
<dbReference type="EMBL" id="AGNK02005460">
    <property type="status" value="NOT_ANNOTATED_CDS"/>
    <property type="molecule type" value="Genomic_DNA"/>
</dbReference>
<dbReference type="HOGENOM" id="CLU_3054011_0_0_1"/>
<accession>K4AHX8</accession>
<dbReference type="InParanoid" id="K4AHX8"/>
<reference evidence="1" key="2">
    <citation type="submission" date="2018-08" db="UniProtKB">
        <authorList>
            <consortium name="EnsemblPlants"/>
        </authorList>
    </citation>
    <scope>IDENTIFICATION</scope>
    <source>
        <strain evidence="1">Yugu1</strain>
    </source>
</reference>
<dbReference type="Proteomes" id="UP000004995">
    <property type="component" value="Unassembled WGS sequence"/>
</dbReference>
<sequence>MTLAVRCCNKKGETVKRRVQEYDRITNCKLARPVHQSGHKFCSFRCIYSLCSNT</sequence>
<reference evidence="2" key="1">
    <citation type="journal article" date="2012" name="Nat. Biotechnol.">
        <title>Reference genome sequence of the model plant Setaria.</title>
        <authorList>
            <person name="Bennetzen J.L."/>
            <person name="Schmutz J."/>
            <person name="Wang H."/>
            <person name="Percifield R."/>
            <person name="Hawkins J."/>
            <person name="Pontaroli A.C."/>
            <person name="Estep M."/>
            <person name="Feng L."/>
            <person name="Vaughn J.N."/>
            <person name="Grimwood J."/>
            <person name="Jenkins J."/>
            <person name="Barry K."/>
            <person name="Lindquist E."/>
            <person name="Hellsten U."/>
            <person name="Deshpande S."/>
            <person name="Wang X."/>
            <person name="Wu X."/>
            <person name="Mitros T."/>
            <person name="Triplett J."/>
            <person name="Yang X."/>
            <person name="Ye C.Y."/>
            <person name="Mauro-Herrera M."/>
            <person name="Wang L."/>
            <person name="Li P."/>
            <person name="Sharma M."/>
            <person name="Sharma R."/>
            <person name="Ronald P.C."/>
            <person name="Panaud O."/>
            <person name="Kellogg E.A."/>
            <person name="Brutnell T.P."/>
            <person name="Doust A.N."/>
            <person name="Tuskan G.A."/>
            <person name="Rokhsar D."/>
            <person name="Devos K.M."/>
        </authorList>
    </citation>
    <scope>NUCLEOTIDE SEQUENCE [LARGE SCALE GENOMIC DNA]</scope>
    <source>
        <strain evidence="2">cv. Yugu1</strain>
    </source>
</reference>
<name>K4AHX8_SETIT</name>
<organism evidence="1 2">
    <name type="scientific">Setaria italica</name>
    <name type="common">Foxtail millet</name>
    <name type="synonym">Panicum italicum</name>
    <dbReference type="NCBI Taxonomy" id="4555"/>
    <lineage>
        <taxon>Eukaryota</taxon>
        <taxon>Viridiplantae</taxon>
        <taxon>Streptophyta</taxon>
        <taxon>Embryophyta</taxon>
        <taxon>Tracheophyta</taxon>
        <taxon>Spermatophyta</taxon>
        <taxon>Magnoliopsida</taxon>
        <taxon>Liliopsida</taxon>
        <taxon>Poales</taxon>
        <taxon>Poaceae</taxon>
        <taxon>PACMAD clade</taxon>
        <taxon>Panicoideae</taxon>
        <taxon>Panicodae</taxon>
        <taxon>Paniceae</taxon>
        <taxon>Cenchrinae</taxon>
        <taxon>Setaria</taxon>
    </lineage>
</organism>
<dbReference type="EnsemblPlants" id="KQK87935">
    <property type="protein sequence ID" value="KQK87935"/>
    <property type="gene ID" value="SETIT_038485mg"/>
</dbReference>
<keyword evidence="2" id="KW-1185">Reference proteome</keyword>